<evidence type="ECO:0000313" key="9">
    <source>
        <dbReference type="Proteomes" id="UP000504637"/>
    </source>
</evidence>
<dbReference type="GeneID" id="54360322"/>
<feature type="domain" description="Exonuclease" evidence="8">
    <location>
        <begin position="347"/>
        <end position="513"/>
    </location>
</feature>
<dbReference type="InterPro" id="IPR012337">
    <property type="entry name" value="RNaseH-like_sf"/>
</dbReference>
<evidence type="ECO:0000259" key="8">
    <source>
        <dbReference type="SMART" id="SM00479"/>
    </source>
</evidence>
<reference evidence="10" key="3">
    <citation type="submission" date="2025-08" db="UniProtKB">
        <authorList>
            <consortium name="RefSeq"/>
        </authorList>
    </citation>
    <scope>IDENTIFICATION</scope>
    <source>
        <strain evidence="10">CBS 342.82</strain>
    </source>
</reference>
<feature type="compositionally biased region" description="Polar residues" evidence="7">
    <location>
        <begin position="88"/>
        <end position="97"/>
    </location>
</feature>
<feature type="compositionally biased region" description="Basic and acidic residues" evidence="7">
    <location>
        <begin position="29"/>
        <end position="40"/>
    </location>
</feature>
<dbReference type="RefSeq" id="XP_033460488.1">
    <property type="nucleotide sequence ID" value="XM_033602522.1"/>
</dbReference>
<name>A0A6J3M9G5_9PEZI</name>
<protein>
    <recommendedName>
        <fullName evidence="8">Exonuclease domain-containing protein</fullName>
    </recommendedName>
</protein>
<comment type="similarity">
    <text evidence="2">Belongs to the REXO1/REXO3 family.</text>
</comment>
<dbReference type="Pfam" id="PF00929">
    <property type="entry name" value="RNase_T"/>
    <property type="match status" value="1"/>
</dbReference>
<dbReference type="CDD" id="cd06145">
    <property type="entry name" value="REX1_like"/>
    <property type="match status" value="1"/>
</dbReference>
<evidence type="ECO:0000256" key="7">
    <source>
        <dbReference type="SAM" id="MobiDB-lite"/>
    </source>
</evidence>
<dbReference type="InterPro" id="IPR034922">
    <property type="entry name" value="REX1-like_exo"/>
</dbReference>
<dbReference type="FunFam" id="3.30.420.10:FF:000019">
    <property type="entry name" value="RNA exonuclease NEF-sp"/>
    <property type="match status" value="1"/>
</dbReference>
<dbReference type="GO" id="GO:0003676">
    <property type="term" value="F:nucleic acid binding"/>
    <property type="evidence" value="ECO:0007669"/>
    <property type="project" value="InterPro"/>
</dbReference>
<dbReference type="InterPro" id="IPR013520">
    <property type="entry name" value="Ribonucl_H"/>
</dbReference>
<evidence type="ECO:0000256" key="2">
    <source>
        <dbReference type="ARBA" id="ARBA00006357"/>
    </source>
</evidence>
<keyword evidence="5" id="KW-0269">Exonuclease</keyword>
<keyword evidence="6" id="KW-0539">Nucleus</keyword>
<organism evidence="10">
    <name type="scientific">Dissoconium aciculare CBS 342.82</name>
    <dbReference type="NCBI Taxonomy" id="1314786"/>
    <lineage>
        <taxon>Eukaryota</taxon>
        <taxon>Fungi</taxon>
        <taxon>Dikarya</taxon>
        <taxon>Ascomycota</taxon>
        <taxon>Pezizomycotina</taxon>
        <taxon>Dothideomycetes</taxon>
        <taxon>Dothideomycetidae</taxon>
        <taxon>Mycosphaerellales</taxon>
        <taxon>Dissoconiaceae</taxon>
        <taxon>Dissoconium</taxon>
    </lineage>
</organism>
<gene>
    <name evidence="10" type="ORF">K489DRAFT_355483</name>
</gene>
<dbReference type="SMART" id="SM00479">
    <property type="entry name" value="EXOIII"/>
    <property type="match status" value="1"/>
</dbReference>
<evidence type="ECO:0000256" key="6">
    <source>
        <dbReference type="ARBA" id="ARBA00023242"/>
    </source>
</evidence>
<feature type="compositionally biased region" description="Basic and acidic residues" evidence="7">
    <location>
        <begin position="69"/>
        <end position="84"/>
    </location>
</feature>
<dbReference type="PANTHER" id="PTHR12801:SF115">
    <property type="entry name" value="FI18136P1-RELATED"/>
    <property type="match status" value="1"/>
</dbReference>
<dbReference type="InterPro" id="IPR036397">
    <property type="entry name" value="RNaseH_sf"/>
</dbReference>
<reference evidence="10" key="1">
    <citation type="submission" date="2020-01" db="EMBL/GenBank/DDBJ databases">
        <authorList>
            <consortium name="DOE Joint Genome Institute"/>
            <person name="Haridas S."/>
            <person name="Albert R."/>
            <person name="Binder M."/>
            <person name="Bloem J."/>
            <person name="Labutti K."/>
            <person name="Salamov A."/>
            <person name="Andreopoulos B."/>
            <person name="Baker S.E."/>
            <person name="Barry K."/>
            <person name="Bills G."/>
            <person name="Bluhm B.H."/>
            <person name="Cannon C."/>
            <person name="Castanera R."/>
            <person name="Culley D.E."/>
            <person name="Daum C."/>
            <person name="Ezra D."/>
            <person name="Gonzalez J.B."/>
            <person name="Henrissat B."/>
            <person name="Kuo A."/>
            <person name="Liang C."/>
            <person name="Lipzen A."/>
            <person name="Lutzoni F."/>
            <person name="Magnuson J."/>
            <person name="Mondo S."/>
            <person name="Nolan M."/>
            <person name="Ohm R."/>
            <person name="Pangilinan J."/>
            <person name="Park H.-J."/>
            <person name="Ramirez L."/>
            <person name="Alfaro M."/>
            <person name="Sun H."/>
            <person name="Tritt A."/>
            <person name="Yoshinaga Y."/>
            <person name="Zwiers L.-H."/>
            <person name="Turgeon B.G."/>
            <person name="Goodwin S.B."/>
            <person name="Spatafora J.W."/>
            <person name="Crous P.W."/>
            <person name="Grigoriev I.V."/>
        </authorList>
    </citation>
    <scope>NUCLEOTIDE SEQUENCE</scope>
    <source>
        <strain evidence="10">CBS 342.82</strain>
    </source>
</reference>
<feature type="region of interest" description="Disordered" evidence="7">
    <location>
        <begin position="1"/>
        <end position="97"/>
    </location>
</feature>
<feature type="region of interest" description="Disordered" evidence="7">
    <location>
        <begin position="229"/>
        <end position="267"/>
    </location>
</feature>
<dbReference type="GO" id="GO:0004527">
    <property type="term" value="F:exonuclease activity"/>
    <property type="evidence" value="ECO:0007669"/>
    <property type="project" value="UniProtKB-KW"/>
</dbReference>
<dbReference type="AlphaFoldDB" id="A0A6J3M9G5"/>
<dbReference type="InterPro" id="IPR047021">
    <property type="entry name" value="REXO1/3/4-like"/>
</dbReference>
<dbReference type="PANTHER" id="PTHR12801">
    <property type="entry name" value="RNA EXONUCLEASE REXO1 / RECO3 FAMILY MEMBER-RELATED"/>
    <property type="match status" value="1"/>
</dbReference>
<evidence type="ECO:0000256" key="1">
    <source>
        <dbReference type="ARBA" id="ARBA00004123"/>
    </source>
</evidence>
<evidence type="ECO:0000256" key="4">
    <source>
        <dbReference type="ARBA" id="ARBA00022801"/>
    </source>
</evidence>
<evidence type="ECO:0000256" key="3">
    <source>
        <dbReference type="ARBA" id="ARBA00022722"/>
    </source>
</evidence>
<dbReference type="SUPFAM" id="SSF53098">
    <property type="entry name" value="Ribonuclease H-like"/>
    <property type="match status" value="1"/>
</dbReference>
<reference evidence="10" key="2">
    <citation type="submission" date="2020-04" db="EMBL/GenBank/DDBJ databases">
        <authorList>
            <consortium name="NCBI Genome Project"/>
        </authorList>
    </citation>
    <scope>NUCLEOTIDE SEQUENCE</scope>
    <source>
        <strain evidence="10">CBS 342.82</strain>
    </source>
</reference>
<evidence type="ECO:0000256" key="5">
    <source>
        <dbReference type="ARBA" id="ARBA00022839"/>
    </source>
</evidence>
<feature type="region of interest" description="Disordered" evidence="7">
    <location>
        <begin position="166"/>
        <end position="203"/>
    </location>
</feature>
<dbReference type="GO" id="GO:0005634">
    <property type="term" value="C:nucleus"/>
    <property type="evidence" value="ECO:0007669"/>
    <property type="project" value="UniProtKB-SubCell"/>
</dbReference>
<accession>A0A6J3M9G5</accession>
<dbReference type="Gene3D" id="3.30.420.10">
    <property type="entry name" value="Ribonuclease H-like superfamily/Ribonuclease H"/>
    <property type="match status" value="1"/>
</dbReference>
<keyword evidence="9" id="KW-1185">Reference proteome</keyword>
<evidence type="ECO:0000313" key="10">
    <source>
        <dbReference type="RefSeq" id="XP_033460488.1"/>
    </source>
</evidence>
<keyword evidence="4" id="KW-0378">Hydrolase</keyword>
<sequence length="738" mass="81192">MHNHRKRSRPDDARDSNQLGVGSTLALLRNERAQDGEDRANGSGRSAENDEGDWQIAESKRAKKKRRRQDGANDDNRNERKNDNSESTGNSGNYPAITHSANARLQSFVKVSDLQNLVLYLLADGTAPQWCSVRHHHNFRKVVVVMVPGLEAGMFDGKISVDADAAAHSAAYEDQEPPPEDSRNRSNVTPDDYYPKRLKKDRLPDPLQPLADLFDHLWPIKAPGDDKFGKIHSPLAGMLSAPVPKSKEDKQTKGPQAPSEGKNWQNRRTIITELLATTDQLADAGFPLHPAHTGNDKARAALEAASRTASKKTSADGWIDFPGIANLAEGSAREENIQKGSVTVGRKVLTMDCEMCLVSPPGETQVFRLTRATVVDWNGEVVFDKLVKPTEPITDYLTPYSGITAAKLEGVTTTLADIQKDLIELITPQTILVGHSLDSDLNALQMTFPFIIDTTLLYPHPRGPPLKSSLKWLAQKYLSREIQKGHGSTGHDSVEDARATLDLVKQKCEKGKAWGTPDAHSESIFTRLGRHHRPRRDKLHPHADEEPRLGAVVDWGDPRRGYGSAAGVVIGAESDAEVVAGMCRAIKGDAITPASNETPTTGSDVPPGGCDFIWARLRELEAHRGWWNRTKAADTETLRSQATTNMTTVPLSTPLTALTAHLTAIHAALPPASVLIVYSGTGDPRPLARMQELQKRFKEEYKVKKWDDLSVRWTDVEERKLRAACEVARKGIGFITVT</sequence>
<dbReference type="Proteomes" id="UP000504637">
    <property type="component" value="Unplaced"/>
</dbReference>
<keyword evidence="3" id="KW-0540">Nuclease</keyword>
<comment type="subcellular location">
    <subcellularLocation>
        <location evidence="1">Nucleus</location>
    </subcellularLocation>
</comment>
<dbReference type="OrthoDB" id="206335at2759"/>
<proteinExistence type="inferred from homology"/>